<sequence>MKTPDPYTKLMARIPRPDDQDGIRKRIKDLIFERFNDRQGELAQKAELQPAAISNILSGKAQASVKQLRAIETASRARFEWLATGEEPMLHPMDWRPLQIEPTKEGDHLRNFIERHKAVFSQKQLADELDIAKGSITDYFTSASLKAQTRLAIMKALRKLLDDQDLTEDEVFGSGESETEWTQPIRHIGNFSAEPIIHLPFVPVGARAGIPTPKFWEQPMETVRIMRAILADYEPDPRRPQKDWWLIEVDGDSMEPQIRSRARALGYYVGNRISKTVWEVDLEKLYRLKPGVWAIQYDDDFVIKRVMENTLFRDKQVVLHSDSPPPGPFTINIDSIRHVWFIESTVNNPVR</sequence>
<evidence type="ECO:0000256" key="2">
    <source>
        <dbReference type="ARBA" id="ARBA00023125"/>
    </source>
</evidence>
<evidence type="ECO:0000259" key="4">
    <source>
        <dbReference type="PROSITE" id="PS50943"/>
    </source>
</evidence>
<dbReference type="Proteomes" id="UP000436006">
    <property type="component" value="Unassembled WGS sequence"/>
</dbReference>
<keyword evidence="6" id="KW-1185">Reference proteome</keyword>
<dbReference type="CDD" id="cd06529">
    <property type="entry name" value="S24_LexA-like"/>
    <property type="match status" value="1"/>
</dbReference>
<evidence type="ECO:0000313" key="6">
    <source>
        <dbReference type="Proteomes" id="UP000436006"/>
    </source>
</evidence>
<keyword evidence="3" id="KW-0804">Transcription</keyword>
<accession>A0A7K1SKD3</accession>
<dbReference type="Gene3D" id="2.10.109.10">
    <property type="entry name" value="Umud Fragment, subunit A"/>
    <property type="match status" value="1"/>
</dbReference>
<name>A0A7K1SKD3_9BACT</name>
<dbReference type="SUPFAM" id="SSF51306">
    <property type="entry name" value="LexA/Signal peptidase"/>
    <property type="match status" value="1"/>
</dbReference>
<dbReference type="Gene3D" id="1.10.260.40">
    <property type="entry name" value="lambda repressor-like DNA-binding domains"/>
    <property type="match status" value="1"/>
</dbReference>
<dbReference type="InterPro" id="IPR036286">
    <property type="entry name" value="LexA/Signal_pep-like_sf"/>
</dbReference>
<dbReference type="RefSeq" id="WP_157589096.1">
    <property type="nucleotide sequence ID" value="NZ_WPIN01000015.1"/>
</dbReference>
<keyword evidence="1" id="KW-0805">Transcription regulation</keyword>
<dbReference type="CDD" id="cd00093">
    <property type="entry name" value="HTH_XRE"/>
    <property type="match status" value="1"/>
</dbReference>
<dbReference type="EMBL" id="WPIN01000015">
    <property type="protein sequence ID" value="MVM34269.1"/>
    <property type="molecule type" value="Genomic_DNA"/>
</dbReference>
<evidence type="ECO:0000313" key="5">
    <source>
        <dbReference type="EMBL" id="MVM34269.1"/>
    </source>
</evidence>
<dbReference type="InterPro" id="IPR039418">
    <property type="entry name" value="LexA-like"/>
</dbReference>
<proteinExistence type="predicted"/>
<dbReference type="PROSITE" id="PS50943">
    <property type="entry name" value="HTH_CROC1"/>
    <property type="match status" value="1"/>
</dbReference>
<protein>
    <recommendedName>
        <fullName evidence="4">HTH cro/C1-type domain-containing protein</fullName>
    </recommendedName>
</protein>
<dbReference type="PANTHER" id="PTHR40661">
    <property type="match status" value="1"/>
</dbReference>
<keyword evidence="2" id="KW-0238">DNA-binding</keyword>
<reference evidence="5 6" key="1">
    <citation type="submission" date="2019-12" db="EMBL/GenBank/DDBJ databases">
        <title>Spirosoma sp. HMF4905 genome sequencing and assembly.</title>
        <authorList>
            <person name="Kang H."/>
            <person name="Cha I."/>
            <person name="Kim H."/>
            <person name="Joh K."/>
        </authorList>
    </citation>
    <scope>NUCLEOTIDE SEQUENCE [LARGE SCALE GENOMIC DNA]</scope>
    <source>
        <strain evidence="5 6">HMF4905</strain>
    </source>
</reference>
<dbReference type="InterPro" id="IPR001387">
    <property type="entry name" value="Cro/C1-type_HTH"/>
</dbReference>
<organism evidence="5 6">
    <name type="scientific">Spirosoma arboris</name>
    <dbReference type="NCBI Taxonomy" id="2682092"/>
    <lineage>
        <taxon>Bacteria</taxon>
        <taxon>Pseudomonadati</taxon>
        <taxon>Bacteroidota</taxon>
        <taxon>Cytophagia</taxon>
        <taxon>Cytophagales</taxon>
        <taxon>Cytophagaceae</taxon>
        <taxon>Spirosoma</taxon>
    </lineage>
</organism>
<dbReference type="InterPro" id="IPR010982">
    <property type="entry name" value="Lambda_DNA-bd_dom_sf"/>
</dbReference>
<dbReference type="GO" id="GO:0003677">
    <property type="term" value="F:DNA binding"/>
    <property type="evidence" value="ECO:0007669"/>
    <property type="project" value="UniProtKB-KW"/>
</dbReference>
<feature type="domain" description="HTH cro/C1-type" evidence="4">
    <location>
        <begin position="39"/>
        <end position="82"/>
    </location>
</feature>
<dbReference type="PANTHER" id="PTHR40661:SF3">
    <property type="entry name" value="FELS-1 PROPHAGE TRANSCRIPTIONAL REGULATOR"/>
    <property type="match status" value="1"/>
</dbReference>
<gene>
    <name evidence="5" type="ORF">GO755_29835</name>
</gene>
<dbReference type="SUPFAM" id="SSF47413">
    <property type="entry name" value="lambda repressor-like DNA-binding domains"/>
    <property type="match status" value="1"/>
</dbReference>
<dbReference type="AlphaFoldDB" id="A0A7K1SKD3"/>
<evidence type="ECO:0000256" key="1">
    <source>
        <dbReference type="ARBA" id="ARBA00023015"/>
    </source>
</evidence>
<comment type="caution">
    <text evidence="5">The sequence shown here is derived from an EMBL/GenBank/DDBJ whole genome shotgun (WGS) entry which is preliminary data.</text>
</comment>
<evidence type="ECO:0000256" key="3">
    <source>
        <dbReference type="ARBA" id="ARBA00023163"/>
    </source>
</evidence>